<sequence length="192" mass="22236">MNNVHQSVDLIVENTYPLKVYRHRLNTGHPNPFDNDYHPGDPEKSDVSSDEDFNSSDPKPHRNFKFSAEQKARRIEKIRKKKEKDIERFGREVDEVEVEEMIYWDEREVIPGYHGTGEGEEHEEGITEHRDEEDGVLEDVEDFQEDFGDFAGEDVIKVAIEDVVEDAGKDVEEEVDVDISVQGVLMSENSYH</sequence>
<evidence type="ECO:0000313" key="2">
    <source>
        <dbReference type="EMBL" id="EFP04275.1"/>
    </source>
</evidence>
<feature type="compositionally biased region" description="Basic and acidic residues" evidence="1">
    <location>
        <begin position="35"/>
        <end position="47"/>
    </location>
</feature>
<dbReference type="HOGENOM" id="CLU_1416378_0_0_1"/>
<keyword evidence="3" id="KW-1185">Reference proteome</keyword>
<gene>
    <name evidence="2" type="ORF">CRE_26665</name>
</gene>
<organism evidence="3">
    <name type="scientific">Caenorhabditis remanei</name>
    <name type="common">Caenorhabditis vulgaris</name>
    <dbReference type="NCBI Taxonomy" id="31234"/>
    <lineage>
        <taxon>Eukaryota</taxon>
        <taxon>Metazoa</taxon>
        <taxon>Ecdysozoa</taxon>
        <taxon>Nematoda</taxon>
        <taxon>Chromadorea</taxon>
        <taxon>Rhabditida</taxon>
        <taxon>Rhabditina</taxon>
        <taxon>Rhabditomorpha</taxon>
        <taxon>Rhabditoidea</taxon>
        <taxon>Rhabditidae</taxon>
        <taxon>Peloderinae</taxon>
        <taxon>Caenorhabditis</taxon>
    </lineage>
</organism>
<feature type="region of interest" description="Disordered" evidence="1">
    <location>
        <begin position="27"/>
        <end position="70"/>
    </location>
</feature>
<dbReference type="GeneID" id="9818245"/>
<dbReference type="Proteomes" id="UP000008281">
    <property type="component" value="Unassembled WGS sequence"/>
</dbReference>
<evidence type="ECO:0000256" key="1">
    <source>
        <dbReference type="SAM" id="MobiDB-lite"/>
    </source>
</evidence>
<dbReference type="RefSeq" id="XP_003103217.2">
    <property type="nucleotide sequence ID" value="XM_003103169.2"/>
</dbReference>
<dbReference type="EMBL" id="DS268453">
    <property type="protein sequence ID" value="EFP04275.1"/>
    <property type="molecule type" value="Genomic_DNA"/>
</dbReference>
<proteinExistence type="predicted"/>
<reference evidence="2" key="1">
    <citation type="submission" date="2007-07" db="EMBL/GenBank/DDBJ databases">
        <title>PCAP assembly of the Caenorhabditis remanei genome.</title>
        <authorList>
            <consortium name="The Caenorhabditis remanei Sequencing Consortium"/>
            <person name="Wilson R.K."/>
        </authorList>
    </citation>
    <scope>NUCLEOTIDE SEQUENCE [LARGE SCALE GENOMIC DNA]</scope>
    <source>
        <strain evidence="2">PB4641</strain>
    </source>
</reference>
<dbReference type="InParanoid" id="E3MKV1"/>
<dbReference type="AlphaFoldDB" id="E3MKV1"/>
<accession>E3MKV1</accession>
<evidence type="ECO:0000313" key="3">
    <source>
        <dbReference type="Proteomes" id="UP000008281"/>
    </source>
</evidence>
<dbReference type="CTD" id="9818245"/>
<dbReference type="KEGG" id="crq:GCK72_009140"/>
<protein>
    <submittedName>
        <fullName evidence="2">Uncharacterized protein</fullName>
    </submittedName>
</protein>
<name>E3MKV1_CAERE</name>
<feature type="region of interest" description="Disordered" evidence="1">
    <location>
        <begin position="111"/>
        <end position="134"/>
    </location>
</feature>